<dbReference type="GO" id="GO:0071479">
    <property type="term" value="P:cellular response to ionizing radiation"/>
    <property type="evidence" value="ECO:0007669"/>
    <property type="project" value="TreeGrafter"/>
</dbReference>
<proteinExistence type="inferred from homology"/>
<gene>
    <name evidence="4" type="ORF">PTTW11_10872</name>
</gene>
<feature type="compositionally biased region" description="Polar residues" evidence="3">
    <location>
        <begin position="424"/>
        <end position="433"/>
    </location>
</feature>
<organism evidence="4 5">
    <name type="scientific">Pyrenophora teres f. teres</name>
    <dbReference type="NCBI Taxonomy" id="97479"/>
    <lineage>
        <taxon>Eukaryota</taxon>
        <taxon>Fungi</taxon>
        <taxon>Dikarya</taxon>
        <taxon>Ascomycota</taxon>
        <taxon>Pezizomycotina</taxon>
        <taxon>Dothideomycetes</taxon>
        <taxon>Pleosporomycetidae</taxon>
        <taxon>Pleosporales</taxon>
        <taxon>Pleosporineae</taxon>
        <taxon>Pleosporaceae</taxon>
        <taxon>Pyrenophora</taxon>
    </lineage>
</organism>
<evidence type="ECO:0000313" key="4">
    <source>
        <dbReference type="EMBL" id="CAE7216801.1"/>
    </source>
</evidence>
<dbReference type="PANTHER" id="PTHR15237">
    <property type="entry name" value="DNA REPAIR PROTEIN RAD9"/>
    <property type="match status" value="1"/>
</dbReference>
<comment type="similarity">
    <text evidence="1 2">Belongs to the rad9 family.</text>
</comment>
<dbReference type="InterPro" id="IPR007268">
    <property type="entry name" value="Rad9/Ddc1"/>
</dbReference>
<dbReference type="InterPro" id="IPR046938">
    <property type="entry name" value="DNA_clamp_sf"/>
</dbReference>
<feature type="compositionally biased region" description="Basic and acidic residues" evidence="3">
    <location>
        <begin position="314"/>
        <end position="323"/>
    </location>
</feature>
<feature type="compositionally biased region" description="Polar residues" evidence="3">
    <location>
        <begin position="299"/>
        <end position="313"/>
    </location>
</feature>
<dbReference type="AlphaFoldDB" id="A0A6S6WF47"/>
<dbReference type="InterPro" id="IPR026584">
    <property type="entry name" value="Rad9"/>
</dbReference>
<name>A0A6S6WF47_9PLEO</name>
<evidence type="ECO:0000256" key="1">
    <source>
        <dbReference type="ARBA" id="ARBA00008494"/>
    </source>
</evidence>
<dbReference type="Pfam" id="PF04139">
    <property type="entry name" value="Rad9"/>
    <property type="match status" value="1"/>
</dbReference>
<dbReference type="Gene3D" id="3.70.10.10">
    <property type="match status" value="1"/>
</dbReference>
<feature type="compositionally biased region" description="Polar residues" evidence="3">
    <location>
        <begin position="393"/>
        <end position="406"/>
    </location>
</feature>
<protein>
    <recommendedName>
        <fullName evidence="2">DNA repair protein rad9</fullName>
    </recommendedName>
</protein>
<evidence type="ECO:0000256" key="2">
    <source>
        <dbReference type="PIRNR" id="PIRNR009303"/>
    </source>
</evidence>
<feature type="region of interest" description="Disordered" evidence="3">
    <location>
        <begin position="391"/>
        <end position="433"/>
    </location>
</feature>
<dbReference type="GO" id="GO:0000076">
    <property type="term" value="P:DNA replication checkpoint signaling"/>
    <property type="evidence" value="ECO:0007669"/>
    <property type="project" value="TreeGrafter"/>
</dbReference>
<dbReference type="GO" id="GO:0031573">
    <property type="term" value="P:mitotic intra-S DNA damage checkpoint signaling"/>
    <property type="evidence" value="ECO:0007669"/>
    <property type="project" value="TreeGrafter"/>
</dbReference>
<comment type="function">
    <text evidence="2">Acts in DNA repair and mutagenesis. Involved in promoting resistance to ionizing radiation and UV light, as well as regulating cell cycle progression after irradiation.</text>
</comment>
<reference evidence="4" key="1">
    <citation type="submission" date="2021-02" db="EMBL/GenBank/DDBJ databases">
        <authorList>
            <person name="Syme A R."/>
            <person name="Syme A R."/>
            <person name="Moolhuijzen P."/>
        </authorList>
    </citation>
    <scope>NUCLEOTIDE SEQUENCE</scope>
    <source>
        <strain evidence="4">W1-1</strain>
    </source>
</reference>
<evidence type="ECO:0000313" key="5">
    <source>
        <dbReference type="Proteomes" id="UP000472372"/>
    </source>
</evidence>
<dbReference type="Proteomes" id="UP000472372">
    <property type="component" value="Chromosome 11"/>
</dbReference>
<keyword evidence="2" id="KW-0227">DNA damage</keyword>
<dbReference type="PIRSF" id="PIRSF009303">
    <property type="entry name" value="Cell_cycle_RAD9"/>
    <property type="match status" value="1"/>
</dbReference>
<evidence type="ECO:0000256" key="3">
    <source>
        <dbReference type="SAM" id="MobiDB-lite"/>
    </source>
</evidence>
<dbReference type="PANTHER" id="PTHR15237:SF0">
    <property type="entry name" value="CELL CYCLE CHECKPOINT CONTROL PROTEIN"/>
    <property type="match status" value="1"/>
</dbReference>
<feature type="region of interest" description="Disordered" evidence="3">
    <location>
        <begin position="291"/>
        <end position="367"/>
    </location>
</feature>
<accession>A0A6S6WF47</accession>
<sequence>MVVLNFTLTPEAASKVHDLLVCLGKFSDTVAIEARRDKFTFTALNSSKSAYAAVTLDGKQFFASYECRPSHGGPDGRFTCSMYTKALLSVFKGRLYDPLGRDGAIDRCEVSVQERENETQCRFIVKMVCNQGVIKTYKLTYEAVDVMHALFDRNVAKNRWSMHSGAVKEYIEYFGTKTEMLDIFAGDDDRCVFKSYTEKITNGKEILKHPLVTAVAVNTSDFEEFTVQAGMHIIINVKDFKAIVVHADTLKTSLKAFYSQPTRPLQFSYGSDSLVCEFTLMTSGDYTTAPAIPTPVPQAMSSRHTSRAPSTTIVEREDSRSFRSDMPPPVQPASRRDGSGRLRNPGSRQASSAQAQPTRHDSDSLFVPEDEDAAWAPLDYDKEETLGWDASASHDTSAFPTFTDSGNMPRRSTADSTEVFEPTQRVSQIQGLW</sequence>
<feature type="compositionally biased region" description="Polar residues" evidence="3">
    <location>
        <begin position="346"/>
        <end position="357"/>
    </location>
</feature>
<dbReference type="SUPFAM" id="SSF55979">
    <property type="entry name" value="DNA clamp"/>
    <property type="match status" value="1"/>
</dbReference>
<dbReference type="GO" id="GO:0030896">
    <property type="term" value="C:checkpoint clamp complex"/>
    <property type="evidence" value="ECO:0007669"/>
    <property type="project" value="UniProtKB-UniRule"/>
</dbReference>
<dbReference type="EMBL" id="HG992987">
    <property type="protein sequence ID" value="CAE7216801.1"/>
    <property type="molecule type" value="Genomic_DNA"/>
</dbReference>
<dbReference type="GO" id="GO:0006281">
    <property type="term" value="P:DNA repair"/>
    <property type="evidence" value="ECO:0007669"/>
    <property type="project" value="UniProtKB-UniRule"/>
</dbReference>